<evidence type="ECO:0000313" key="1">
    <source>
        <dbReference type="EMBL" id="EGY27829.1"/>
    </source>
</evidence>
<reference evidence="1 2" key="1">
    <citation type="journal article" date="2012" name="Genome Res.">
        <title>Genomic basis of endosymbiont-conferred protection against an insect parasitoid.</title>
        <authorList>
            <person name="Hansen A.K."/>
            <person name="Vorburger C."/>
            <person name="Moran N.A."/>
        </authorList>
    </citation>
    <scope>NUCLEOTIDE SEQUENCE [LARGE SCALE GENOMIC DNA]</scope>
    <source>
        <strain evidence="2">R5.15</strain>
    </source>
</reference>
<proteinExistence type="predicted"/>
<sequence length="98" mass="11234">MVINLFYVIELVQTRDHAIVYRESVDLEDNINFSCLNLQYVLDTFLPHYIPCLKQKQLGPKKRIPAPLQYQTSSKVKTKSFYSPVVNNASVTTLNIAS</sequence>
<dbReference type="RefSeq" id="WP_006707873.1">
    <property type="nucleotide sequence ID" value="NZ_AGCA01000534.1"/>
</dbReference>
<dbReference type="OrthoDB" id="6593698at2"/>
<comment type="caution">
    <text evidence="1">The sequence shown here is derived from an EMBL/GenBank/DDBJ whole genome shotgun (WGS) entry which is preliminary data.</text>
</comment>
<name>G2H2F0_9ENTR</name>
<dbReference type="Proteomes" id="UP000004116">
    <property type="component" value="Unassembled WGS sequence"/>
</dbReference>
<evidence type="ECO:0000313" key="2">
    <source>
        <dbReference type="Proteomes" id="UP000004116"/>
    </source>
</evidence>
<protein>
    <submittedName>
        <fullName evidence="1">Uncharacterized protein</fullName>
    </submittedName>
</protein>
<accession>G2H2F0</accession>
<organism evidence="1 2">
    <name type="scientific">Candidatus Regiella insecticola 5.15</name>
    <dbReference type="NCBI Taxonomy" id="1005043"/>
    <lineage>
        <taxon>Bacteria</taxon>
        <taxon>Pseudomonadati</taxon>
        <taxon>Pseudomonadota</taxon>
        <taxon>Gammaproteobacteria</taxon>
        <taxon>Enterobacterales</taxon>
        <taxon>Enterobacteriaceae</taxon>
        <taxon>aphid secondary symbionts</taxon>
        <taxon>Candidatus Regiella</taxon>
    </lineage>
</organism>
<keyword evidence="2" id="KW-1185">Reference proteome</keyword>
<dbReference type="AlphaFoldDB" id="G2H2F0"/>
<dbReference type="EMBL" id="AGCA01000534">
    <property type="protein sequence ID" value="EGY27829.1"/>
    <property type="molecule type" value="Genomic_DNA"/>
</dbReference>
<gene>
    <name evidence="1" type="ORF">Rin_00022510</name>
</gene>